<organism evidence="9 10">
    <name type="scientific">Mogibacterium timidum</name>
    <dbReference type="NCBI Taxonomy" id="35519"/>
    <lineage>
        <taxon>Bacteria</taxon>
        <taxon>Bacillati</taxon>
        <taxon>Bacillota</taxon>
        <taxon>Clostridia</taxon>
        <taxon>Peptostreptococcales</taxon>
        <taxon>Anaerovoracaceae</taxon>
        <taxon>Mogibacterium</taxon>
    </lineage>
</organism>
<dbReference type="GO" id="GO:0005737">
    <property type="term" value="C:cytoplasm"/>
    <property type="evidence" value="ECO:0007669"/>
    <property type="project" value="UniProtKB-SubCell"/>
</dbReference>
<evidence type="ECO:0000256" key="4">
    <source>
        <dbReference type="ARBA" id="ARBA00022840"/>
    </source>
</evidence>
<dbReference type="InterPro" id="IPR024704">
    <property type="entry name" value="SMC"/>
</dbReference>
<evidence type="ECO:0000256" key="1">
    <source>
        <dbReference type="ARBA" id="ARBA00004496"/>
    </source>
</evidence>
<dbReference type="GO" id="GO:0016887">
    <property type="term" value="F:ATP hydrolysis activity"/>
    <property type="evidence" value="ECO:0007669"/>
    <property type="project" value="InterPro"/>
</dbReference>
<proteinExistence type="inferred from homology"/>
<dbReference type="FunFam" id="3.40.50.300:FF:000984">
    <property type="entry name" value="Chromosome partition protein Smc"/>
    <property type="match status" value="1"/>
</dbReference>
<comment type="similarity">
    <text evidence="7">Belongs to the SMC family.</text>
</comment>
<comment type="caution">
    <text evidence="9">The sequence shown here is derived from an EMBL/GenBank/DDBJ whole genome shotgun (WGS) entry which is preliminary data.</text>
</comment>
<dbReference type="GO" id="GO:0005524">
    <property type="term" value="F:ATP binding"/>
    <property type="evidence" value="ECO:0007669"/>
    <property type="project" value="UniProtKB-UniRule"/>
</dbReference>
<feature type="binding site" evidence="7">
    <location>
        <begin position="32"/>
        <end position="39"/>
    </location>
    <ligand>
        <name>ATP</name>
        <dbReference type="ChEBI" id="CHEBI:30616"/>
    </ligand>
</feature>
<gene>
    <name evidence="7 9" type="primary">smc</name>
    <name evidence="9" type="ORF">HW270_07295</name>
</gene>
<dbReference type="PIRSF" id="PIRSF005719">
    <property type="entry name" value="SMC"/>
    <property type="match status" value="1"/>
</dbReference>
<keyword evidence="10" id="KW-1185">Reference proteome</keyword>
<name>A0A7Y9B1I4_9FIRM</name>
<evidence type="ECO:0000313" key="10">
    <source>
        <dbReference type="Proteomes" id="UP000526307"/>
    </source>
</evidence>
<keyword evidence="3 7" id="KW-0547">Nucleotide-binding</keyword>
<dbReference type="PANTHER" id="PTHR43977">
    <property type="entry name" value="STRUCTURAL MAINTENANCE OF CHROMOSOMES PROTEIN 3"/>
    <property type="match status" value="1"/>
</dbReference>
<protein>
    <recommendedName>
        <fullName evidence="7">Chromosome partition protein Smc</fullName>
    </recommendedName>
</protein>
<dbReference type="RefSeq" id="WP_009644825.1">
    <property type="nucleotide sequence ID" value="NZ_CAUVNY010000042.1"/>
</dbReference>
<accession>A0A7Y9B1I4</accession>
<evidence type="ECO:0000256" key="2">
    <source>
        <dbReference type="ARBA" id="ARBA00022490"/>
    </source>
</evidence>
<dbReference type="FunFam" id="3.40.50.300:FF:000901">
    <property type="entry name" value="Chromosome partition protein Smc"/>
    <property type="match status" value="1"/>
</dbReference>
<evidence type="ECO:0000259" key="8">
    <source>
        <dbReference type="SMART" id="SM00968"/>
    </source>
</evidence>
<feature type="coiled-coil region" evidence="7">
    <location>
        <begin position="167"/>
        <end position="208"/>
    </location>
</feature>
<dbReference type="InterPro" id="IPR010935">
    <property type="entry name" value="SMC_hinge"/>
</dbReference>
<dbReference type="InterPro" id="IPR036277">
    <property type="entry name" value="SMC_hinge_sf"/>
</dbReference>
<dbReference type="CDD" id="cd03278">
    <property type="entry name" value="ABC_SMC_barmotin"/>
    <property type="match status" value="2"/>
</dbReference>
<dbReference type="Pfam" id="PF02463">
    <property type="entry name" value="SMC_N"/>
    <property type="match status" value="1"/>
</dbReference>
<evidence type="ECO:0000313" key="9">
    <source>
        <dbReference type="EMBL" id="NWO23870.1"/>
    </source>
</evidence>
<dbReference type="HAMAP" id="MF_01894">
    <property type="entry name" value="Smc_prok"/>
    <property type="match status" value="1"/>
</dbReference>
<dbReference type="Proteomes" id="UP000526307">
    <property type="component" value="Unassembled WGS sequence"/>
</dbReference>
<dbReference type="Gene3D" id="3.40.50.300">
    <property type="entry name" value="P-loop containing nucleotide triphosphate hydrolases"/>
    <property type="match status" value="2"/>
</dbReference>
<dbReference type="SUPFAM" id="SSF57997">
    <property type="entry name" value="Tropomyosin"/>
    <property type="match status" value="1"/>
</dbReference>
<feature type="coiled-coil region" evidence="7">
    <location>
        <begin position="671"/>
        <end position="712"/>
    </location>
</feature>
<dbReference type="Gene3D" id="1.20.1060.20">
    <property type="match status" value="1"/>
</dbReference>
<feature type="domain" description="SMC hinge" evidence="8">
    <location>
        <begin position="519"/>
        <end position="636"/>
    </location>
</feature>
<dbReference type="Gene3D" id="1.20.5.170">
    <property type="match status" value="1"/>
</dbReference>
<dbReference type="GO" id="GO:0005694">
    <property type="term" value="C:chromosome"/>
    <property type="evidence" value="ECO:0007669"/>
    <property type="project" value="InterPro"/>
</dbReference>
<feature type="coiled-coil region" evidence="7">
    <location>
        <begin position="304"/>
        <end position="422"/>
    </location>
</feature>
<comment type="subcellular location">
    <subcellularLocation>
        <location evidence="1 7">Cytoplasm</location>
    </subcellularLocation>
</comment>
<dbReference type="GO" id="GO:0007059">
    <property type="term" value="P:chromosome segregation"/>
    <property type="evidence" value="ECO:0007669"/>
    <property type="project" value="UniProtKB-UniRule"/>
</dbReference>
<dbReference type="EMBL" id="JABXYR010000002">
    <property type="protein sequence ID" value="NWO23870.1"/>
    <property type="molecule type" value="Genomic_DNA"/>
</dbReference>
<dbReference type="Gene3D" id="3.30.70.1620">
    <property type="match status" value="1"/>
</dbReference>
<sequence>MYFKRIELQGFKSFADPVTIDLNDGITCIVGPNGSGKSNISDALRWVLGEQSPKSLRGGKMDDIIFAGTATRKPKGMAEVSLVIDNSLGILPLEYNEVQVTRRMYRSGDSEYLINGNQCRLKDIKELFMDTGIGVDGYSIIGQGKIQDIVSTKPENRREIFEEAAGVVLYKSRKAEAERKLAAASDNLERVKDIISEIESRIGTLKEESEKASEYIVLRDRYKYVGVNIIIHNIDSLIRTVEASRAELFDMEATLSEMDEKGKSIEALIEERRLNSAALDQSYEDANAELLDRIDELNTVTSRGQVNEEKLQSIERELARLEAVISDNLAKLDSEKRNFGELEANEKSYRAEKEQVERELAQAEADFNDSKRKLEAVNTEIENSKDDIISLTNKNVTRRADITTLENYVSTLNDRRDQLNEEYSGKDETDAENARKLKSLESQFAEVEDKQSHAASKINEIVVQIRELEETSNQRNRQIAELSNKYNRTLARKNTIEEMESNYEGYNNAVRQLMRQHANGIFGTVSDLIKVPSGYEIATETALGAAMQNIVCDDDASAKAAVRWLKDNRAGRATFLPLSSLRYNKQYQERDIENSPGYLGIASQIVGADEKYHVILEYLLGRVIFASNMDDAVRISKMSSRGYRIVTMDGEVINSSGAITGGRYKNKSANILERKNEIKELSEIADKLREQIAEHRDKIAAGEANVAALKESRAQCYDELHQIEIDKSVIGSELDRIKKLTEDAGAHREQFSSELATLDGDIAKATEMVDKHRAEISETDTRIEKLNNHIEELMVDAERYDSRVNRLREVTLENKLQLSEQDARILGLNELIERVRDTVTDLENEIDDARMSYEELDEKHHMLTSSDAESSDKIEELQNRRKQLEDKIKALGEEIDSNKAAYEVAISNQKELIRDVTELQDAKYKLEVKSTRSETLLDTQKDKLWDEFEVSFAEAQDIRDENFGITAGNKEAKEIKLRMAELGDVNISSIEEYKAVSRRYEFMTAQENDISTAMKELKSIISNMERKIRDKFKENFDKVVINFEEIFSELFGGGHAELRLEDESDPLASGIEIIAQPPGKRLKNINLMSGGEKTLTAIALMFAVIKAKPTPFCILDEVEAALDEANIERFSNYLKHFEEVQFALITHHKATMEHADVLYGVTMPEQGISRVLSLKFEDGFDPNEYADE</sequence>
<dbReference type="InterPro" id="IPR011890">
    <property type="entry name" value="SMC_prok"/>
</dbReference>
<evidence type="ECO:0000256" key="3">
    <source>
        <dbReference type="ARBA" id="ARBA00022741"/>
    </source>
</evidence>
<dbReference type="SUPFAM" id="SSF52540">
    <property type="entry name" value="P-loop containing nucleoside triphosphate hydrolases"/>
    <property type="match status" value="1"/>
</dbReference>
<evidence type="ECO:0000256" key="7">
    <source>
        <dbReference type="HAMAP-Rule" id="MF_01894"/>
    </source>
</evidence>
<dbReference type="InterPro" id="IPR027417">
    <property type="entry name" value="P-loop_NTPase"/>
</dbReference>
<comment type="domain">
    <text evidence="7">Contains large globular domains required for ATP hydrolysis at each terminus and a third globular domain forming a flexible hinge near the middle of the molecule. These domains are separated by coiled-coil structures.</text>
</comment>
<feature type="coiled-coil region" evidence="7">
    <location>
        <begin position="465"/>
        <end position="516"/>
    </location>
</feature>
<dbReference type="AlphaFoldDB" id="A0A7Y9B1I4"/>
<comment type="subunit">
    <text evidence="7">Homodimer.</text>
</comment>
<keyword evidence="6 7" id="KW-0238">DNA-binding</keyword>
<keyword evidence="5 7" id="KW-0175">Coiled coil</keyword>
<dbReference type="SMART" id="SM00968">
    <property type="entry name" value="SMC_hinge"/>
    <property type="match status" value="1"/>
</dbReference>
<evidence type="ECO:0000256" key="6">
    <source>
        <dbReference type="ARBA" id="ARBA00023125"/>
    </source>
</evidence>
<dbReference type="InterPro" id="IPR003395">
    <property type="entry name" value="RecF/RecN/SMC_N"/>
</dbReference>
<dbReference type="GO" id="GO:0030261">
    <property type="term" value="P:chromosome condensation"/>
    <property type="evidence" value="ECO:0007669"/>
    <property type="project" value="InterPro"/>
</dbReference>
<evidence type="ECO:0000256" key="5">
    <source>
        <dbReference type="ARBA" id="ARBA00023054"/>
    </source>
</evidence>
<keyword evidence="4 7" id="KW-0067">ATP-binding</keyword>
<dbReference type="Pfam" id="PF06470">
    <property type="entry name" value="SMC_hinge"/>
    <property type="match status" value="1"/>
</dbReference>
<dbReference type="SUPFAM" id="SSF75553">
    <property type="entry name" value="Smc hinge domain"/>
    <property type="match status" value="1"/>
</dbReference>
<keyword evidence="2 7" id="KW-0963">Cytoplasm</keyword>
<feature type="coiled-coil region" evidence="7">
    <location>
        <begin position="769"/>
        <end position="901"/>
    </location>
</feature>
<comment type="function">
    <text evidence="7">Required for chromosome condensation and partitioning.</text>
</comment>
<dbReference type="GO" id="GO:0007062">
    <property type="term" value="P:sister chromatid cohesion"/>
    <property type="evidence" value="ECO:0007669"/>
    <property type="project" value="InterPro"/>
</dbReference>
<dbReference type="NCBIfam" id="TIGR02168">
    <property type="entry name" value="SMC_prok_B"/>
    <property type="match status" value="1"/>
</dbReference>
<dbReference type="GO" id="GO:0006260">
    <property type="term" value="P:DNA replication"/>
    <property type="evidence" value="ECO:0007669"/>
    <property type="project" value="UniProtKB-UniRule"/>
</dbReference>
<dbReference type="GO" id="GO:0003677">
    <property type="term" value="F:DNA binding"/>
    <property type="evidence" value="ECO:0007669"/>
    <property type="project" value="UniProtKB-UniRule"/>
</dbReference>
<reference evidence="9 10" key="1">
    <citation type="submission" date="2020-06" db="EMBL/GenBank/DDBJ databases">
        <title>Mogibacterium timidum strain W9173 genomic sequence.</title>
        <authorList>
            <person name="Wade W.G."/>
            <person name="Johnston C.D."/>
            <person name="Chen T."/>
            <person name="Dewhirst F.E."/>
        </authorList>
    </citation>
    <scope>NUCLEOTIDE SEQUENCE [LARGE SCALE GENOMIC DNA]</scope>
    <source>
        <strain evidence="9 10">W9173</strain>
    </source>
</reference>